<evidence type="ECO:0000256" key="2">
    <source>
        <dbReference type="ARBA" id="ARBA00022475"/>
    </source>
</evidence>
<dbReference type="InterPro" id="IPR036888">
    <property type="entry name" value="DNA_integrity_DisA_N_sf"/>
</dbReference>
<evidence type="ECO:0000313" key="12">
    <source>
        <dbReference type="EMBL" id="KXK66125.1"/>
    </source>
</evidence>
<feature type="domain" description="DAC" evidence="11">
    <location>
        <begin position="75"/>
        <end position="237"/>
    </location>
</feature>
<dbReference type="Pfam" id="PF19293">
    <property type="entry name" value="CdaA_N"/>
    <property type="match status" value="1"/>
</dbReference>
<dbReference type="InterPro" id="IPR003390">
    <property type="entry name" value="DNA_integrity_scan_DisA_N"/>
</dbReference>
<keyword evidence="2 10" id="KW-1003">Cell membrane</keyword>
<comment type="function">
    <text evidence="10">Catalyzes the condensation of 2 ATP molecules into cyclic di-AMP (c-di-AMP), a second messenger used to regulate differing processes in different bacteria.</text>
</comment>
<comment type="similarity">
    <text evidence="10">Belongs to the adenylate cyclase family. DacA/CdaA subfamily.</text>
</comment>
<keyword evidence="4 10" id="KW-0812">Transmembrane</keyword>
<dbReference type="PANTHER" id="PTHR34185">
    <property type="entry name" value="DIADENYLATE CYCLASE"/>
    <property type="match status" value="1"/>
</dbReference>
<protein>
    <recommendedName>
        <fullName evidence="10">Diadenylate cyclase</fullName>
        <shortName evidence="10">DAC</shortName>
        <ecNumber evidence="10">2.7.7.85</ecNumber>
    </recommendedName>
    <alternativeName>
        <fullName evidence="10">Cyclic-di-AMP synthase</fullName>
        <shortName evidence="10">c-di-AMP synthase</shortName>
    </alternativeName>
</protein>
<accession>A0A136Q613</accession>
<dbReference type="EC" id="2.7.7.85" evidence="10"/>
<comment type="catalytic activity">
    <reaction evidence="1 10">
        <text>2 ATP = 3',3'-c-di-AMP + 2 diphosphate</text>
        <dbReference type="Rhea" id="RHEA:35655"/>
        <dbReference type="ChEBI" id="CHEBI:30616"/>
        <dbReference type="ChEBI" id="CHEBI:33019"/>
        <dbReference type="ChEBI" id="CHEBI:71500"/>
        <dbReference type="EC" id="2.7.7.85"/>
    </reaction>
</comment>
<dbReference type="Gene3D" id="3.40.1700.10">
    <property type="entry name" value="DNA integrity scanning protein, DisA, N-terminal domain"/>
    <property type="match status" value="1"/>
</dbReference>
<dbReference type="NCBIfam" id="TIGR00159">
    <property type="entry name" value="diadenylate cyclase CdaA"/>
    <property type="match status" value="1"/>
</dbReference>
<keyword evidence="5 10" id="KW-0548">Nucleotidyltransferase</keyword>
<dbReference type="PATRIC" id="fig|626937.4.peg.846"/>
<keyword evidence="13" id="KW-1185">Reference proteome</keyword>
<evidence type="ECO:0000256" key="8">
    <source>
        <dbReference type="ARBA" id="ARBA00022989"/>
    </source>
</evidence>
<keyword evidence="9 10" id="KW-0472">Membrane</keyword>
<dbReference type="HAMAP" id="MF_01499">
    <property type="entry name" value="DacA"/>
    <property type="match status" value="1"/>
</dbReference>
<keyword evidence="8 10" id="KW-1133">Transmembrane helix</keyword>
<dbReference type="PROSITE" id="PS51794">
    <property type="entry name" value="DAC"/>
    <property type="match status" value="1"/>
</dbReference>
<dbReference type="Pfam" id="PF02457">
    <property type="entry name" value="DAC"/>
    <property type="match status" value="1"/>
</dbReference>
<evidence type="ECO:0000256" key="3">
    <source>
        <dbReference type="ARBA" id="ARBA00022679"/>
    </source>
</evidence>
<evidence type="ECO:0000256" key="5">
    <source>
        <dbReference type="ARBA" id="ARBA00022695"/>
    </source>
</evidence>
<dbReference type="STRING" id="626937.HMPREF3293_00861"/>
<keyword evidence="3 10" id="KW-0808">Transferase</keyword>
<evidence type="ECO:0000256" key="1">
    <source>
        <dbReference type="ARBA" id="ARBA00000877"/>
    </source>
</evidence>
<dbReference type="EMBL" id="LSZW01000047">
    <property type="protein sequence ID" value="KXK66125.1"/>
    <property type="molecule type" value="Genomic_DNA"/>
</dbReference>
<evidence type="ECO:0000256" key="9">
    <source>
        <dbReference type="ARBA" id="ARBA00023136"/>
    </source>
</evidence>
<comment type="subunit">
    <text evidence="10">Probably a homodimer.</text>
</comment>
<dbReference type="InterPro" id="IPR034701">
    <property type="entry name" value="CdaA"/>
</dbReference>
<evidence type="ECO:0000256" key="6">
    <source>
        <dbReference type="ARBA" id="ARBA00022741"/>
    </source>
</evidence>
<dbReference type="PANTHER" id="PTHR34185:SF1">
    <property type="entry name" value="DIADENYLATE CYCLASE"/>
    <property type="match status" value="1"/>
</dbReference>
<feature type="transmembrane region" description="Helical" evidence="10">
    <location>
        <begin position="6"/>
        <end position="26"/>
    </location>
</feature>
<dbReference type="FunFam" id="3.40.1700.10:FF:000002">
    <property type="entry name" value="Diadenylate cyclase"/>
    <property type="match status" value="1"/>
</dbReference>
<evidence type="ECO:0000256" key="4">
    <source>
        <dbReference type="ARBA" id="ARBA00022692"/>
    </source>
</evidence>
<feature type="transmembrane region" description="Helical" evidence="10">
    <location>
        <begin position="57"/>
        <end position="74"/>
    </location>
</feature>
<comment type="caution">
    <text evidence="12">The sequence shown here is derived from an EMBL/GenBank/DDBJ whole genome shotgun (WGS) entry which is preliminary data.</text>
</comment>
<dbReference type="KEGG" id="cmiu:B1H56_01315"/>
<dbReference type="GO" id="GO:0005524">
    <property type="term" value="F:ATP binding"/>
    <property type="evidence" value="ECO:0007669"/>
    <property type="project" value="UniProtKB-UniRule"/>
</dbReference>
<dbReference type="GO" id="GO:0106408">
    <property type="term" value="F:diadenylate cyclase activity"/>
    <property type="evidence" value="ECO:0007669"/>
    <property type="project" value="UniProtKB-EC"/>
</dbReference>
<feature type="transmembrane region" description="Helical" evidence="10">
    <location>
        <begin position="33"/>
        <end position="51"/>
    </location>
</feature>
<keyword evidence="6 10" id="KW-0547">Nucleotide-binding</keyword>
<dbReference type="Proteomes" id="UP000070366">
    <property type="component" value="Unassembled WGS sequence"/>
</dbReference>
<reference evidence="12 13" key="1">
    <citation type="submission" date="2016-02" db="EMBL/GenBank/DDBJ databases">
        <authorList>
            <person name="Wen L."/>
            <person name="He K."/>
            <person name="Yang H."/>
        </authorList>
    </citation>
    <scope>NUCLEOTIDE SEQUENCE [LARGE SCALE GENOMIC DNA]</scope>
    <source>
        <strain evidence="12 13">DSM 22607</strain>
    </source>
</reference>
<dbReference type="InterPro" id="IPR014046">
    <property type="entry name" value="C-di-AMP_synthase"/>
</dbReference>
<dbReference type="AlphaFoldDB" id="A0A136Q613"/>
<proteinExistence type="inferred from homology"/>
<sequence>MAFSWMDVIDILVVALILYWLIKILAKTRAIRVLIGLGVILILARIFVAMGLQTATWLMNAVIPAGAIVIVILFQPEIRRALEALGRGKIFSFATKSQIEVQNAEHIIEEISRAVLNMSKQKVGAILVFERKTGLADVLDSGTMLDADISSELIENIFYPNTPLHDGAMILRDDRIIAAGCFLPLSDNKQVAQELGTRHRASLGISEVSDAYIVVVSEEKGIISFAYDGVLKRYIDAKALKEILEELYMPQAGNKEQGKLATFKFKRKVGDDK</sequence>
<evidence type="ECO:0000256" key="10">
    <source>
        <dbReference type="HAMAP-Rule" id="MF_01499"/>
    </source>
</evidence>
<dbReference type="GO" id="GO:0006171">
    <property type="term" value="P:cAMP biosynthetic process"/>
    <property type="evidence" value="ECO:0007669"/>
    <property type="project" value="InterPro"/>
</dbReference>
<dbReference type="InterPro" id="IPR050338">
    <property type="entry name" value="DisA"/>
</dbReference>
<gene>
    <name evidence="10" type="primary">dacA</name>
    <name evidence="12" type="ORF">HMPREF3293_00861</name>
</gene>
<keyword evidence="7 10" id="KW-0067">ATP-binding</keyword>
<dbReference type="PIRSF" id="PIRSF004793">
    <property type="entry name" value="UCP004793"/>
    <property type="match status" value="1"/>
</dbReference>
<evidence type="ECO:0000259" key="11">
    <source>
        <dbReference type="PROSITE" id="PS51794"/>
    </source>
</evidence>
<dbReference type="SUPFAM" id="SSF143597">
    <property type="entry name" value="YojJ-like"/>
    <property type="match status" value="1"/>
</dbReference>
<dbReference type="GO" id="GO:0004016">
    <property type="term" value="F:adenylate cyclase activity"/>
    <property type="evidence" value="ECO:0007669"/>
    <property type="project" value="UniProtKB-UniRule"/>
</dbReference>
<dbReference type="OrthoDB" id="9807385at2"/>
<dbReference type="InterPro" id="IPR045585">
    <property type="entry name" value="CdaA_N"/>
</dbReference>
<evidence type="ECO:0000313" key="13">
    <source>
        <dbReference type="Proteomes" id="UP000070366"/>
    </source>
</evidence>
<comment type="caution">
    <text evidence="10">Lacks conserved residue(s) required for the propagation of feature annotation.</text>
</comment>
<name>A0A136Q613_9FIRM</name>
<organism evidence="12 13">
    <name type="scientific">Christensenella minuta</name>
    <dbReference type="NCBI Taxonomy" id="626937"/>
    <lineage>
        <taxon>Bacteria</taxon>
        <taxon>Bacillati</taxon>
        <taxon>Bacillota</taxon>
        <taxon>Clostridia</taxon>
        <taxon>Christensenellales</taxon>
        <taxon>Christensenellaceae</taxon>
        <taxon>Christensenella</taxon>
    </lineage>
</organism>
<evidence type="ECO:0000256" key="7">
    <source>
        <dbReference type="ARBA" id="ARBA00022840"/>
    </source>
</evidence>